<dbReference type="SUPFAM" id="SSF52540">
    <property type="entry name" value="P-loop containing nucleoside triphosphate hydrolases"/>
    <property type="match status" value="1"/>
</dbReference>
<keyword evidence="5" id="KW-1185">Reference proteome</keyword>
<evidence type="ECO:0000313" key="5">
    <source>
        <dbReference type="Proteomes" id="UP000325902"/>
    </source>
</evidence>
<dbReference type="InterPro" id="IPR014001">
    <property type="entry name" value="Helicase_ATP-bd"/>
</dbReference>
<dbReference type="Proteomes" id="UP000325902">
    <property type="component" value="Unassembled WGS sequence"/>
</dbReference>
<accession>A0A5N5CX75</accession>
<dbReference type="Pfam" id="PF00176">
    <property type="entry name" value="SNF2-rel_dom"/>
    <property type="match status" value="1"/>
</dbReference>
<keyword evidence="2" id="KW-0067">ATP-binding</keyword>
<dbReference type="InterPro" id="IPR027417">
    <property type="entry name" value="P-loop_NTPase"/>
</dbReference>
<dbReference type="SMART" id="SM00487">
    <property type="entry name" value="DEXDc"/>
    <property type="match status" value="1"/>
</dbReference>
<dbReference type="EMBL" id="VCHE01000161">
    <property type="protein sequence ID" value="KAB2569906.1"/>
    <property type="molecule type" value="Genomic_DNA"/>
</dbReference>
<sequence length="460" mass="52561">MRERLEHTAKEEDMELDVRKLHSDFRDLLGATLGTAHTTGPGLGKITRDKTFEYFRALDQEMANRGREVEEDVGEENERSDSYSLPDLTKQQRRLLVNLPADFMVVNDDWRYKVHEYFGDEFGQRILDLQNVPPTTSVPSLKTQLKPWQATGAAKINFCCNGPERGCILGDGMGLGRTLTSLASCALNEKEGEPYTGFNLILTTSTCLNQWKSEVSLNFDKKKTIILTDHSMGAMQLLEQRPVFVITTYQFVVDQLRRRNAHLGYRELILRRGKAAADNIVTMNHIRQLPTLSLFSDMYRYLTGYMGIKRLIVDRAQNVKNLSSQIHQAIKELRYESIILISDTFIANRWDEIYGLIDLMPCKPFPSVHHFHHVFSAKGGTEIARFPDLQRKDVLIKYLMSFTIARPASLLQLPNAKKENIRATDEGFFAALRYKDDQAPKIPHIDVIYWVIAGLEGQST</sequence>
<proteinExistence type="predicted"/>
<dbReference type="AlphaFoldDB" id="A0A5N5CX75"/>
<protein>
    <recommendedName>
        <fullName evidence="3">Helicase ATP-binding domain-containing protein</fullName>
    </recommendedName>
</protein>
<evidence type="ECO:0000256" key="1">
    <source>
        <dbReference type="ARBA" id="ARBA00022741"/>
    </source>
</evidence>
<comment type="caution">
    <text evidence="4">The sequence shown here is derived from an EMBL/GenBank/DDBJ whole genome shotgun (WGS) entry which is preliminary data.</text>
</comment>
<name>A0A5N5CX75_9PEZI</name>
<keyword evidence="1" id="KW-0547">Nucleotide-binding</keyword>
<dbReference type="GO" id="GO:0005524">
    <property type="term" value="F:ATP binding"/>
    <property type="evidence" value="ECO:0007669"/>
    <property type="project" value="InterPro"/>
</dbReference>
<evidence type="ECO:0000256" key="2">
    <source>
        <dbReference type="ARBA" id="ARBA00022840"/>
    </source>
</evidence>
<dbReference type="InterPro" id="IPR050496">
    <property type="entry name" value="SNF2_RAD54_helicase_repair"/>
</dbReference>
<dbReference type="OrthoDB" id="3886847at2759"/>
<evidence type="ECO:0000313" key="4">
    <source>
        <dbReference type="EMBL" id="KAB2569906.1"/>
    </source>
</evidence>
<dbReference type="PROSITE" id="PS51192">
    <property type="entry name" value="HELICASE_ATP_BIND_1"/>
    <property type="match status" value="1"/>
</dbReference>
<feature type="domain" description="Helicase ATP-binding" evidence="3">
    <location>
        <begin position="158"/>
        <end position="363"/>
    </location>
</feature>
<dbReference type="InterPro" id="IPR000330">
    <property type="entry name" value="SNF2_N"/>
</dbReference>
<dbReference type="PANTHER" id="PTHR45629">
    <property type="entry name" value="SNF2/RAD54 FAMILY MEMBER"/>
    <property type="match status" value="1"/>
</dbReference>
<gene>
    <name evidence="4" type="ORF">DBV05_g11424</name>
</gene>
<evidence type="ECO:0000259" key="3">
    <source>
        <dbReference type="PROSITE" id="PS51192"/>
    </source>
</evidence>
<dbReference type="InterPro" id="IPR038718">
    <property type="entry name" value="SNF2-like_sf"/>
</dbReference>
<reference evidence="4 5" key="1">
    <citation type="journal article" date="2019" name="Sci. Rep.">
        <title>A multi-omics analysis of the grapevine pathogen Lasiodiplodia theobromae reveals that temperature affects the expression of virulence- and pathogenicity-related genes.</title>
        <authorList>
            <person name="Felix C."/>
            <person name="Meneses R."/>
            <person name="Goncalves M.F.M."/>
            <person name="Tilleman L."/>
            <person name="Duarte A.S."/>
            <person name="Jorrin-Novo J.V."/>
            <person name="Van de Peer Y."/>
            <person name="Deforce D."/>
            <person name="Van Nieuwerburgh F."/>
            <person name="Esteves A.C."/>
            <person name="Alves A."/>
        </authorList>
    </citation>
    <scope>NUCLEOTIDE SEQUENCE [LARGE SCALE GENOMIC DNA]</scope>
    <source>
        <strain evidence="4 5">LA-SOL3</strain>
    </source>
</reference>
<organism evidence="4 5">
    <name type="scientific">Lasiodiplodia theobromae</name>
    <dbReference type="NCBI Taxonomy" id="45133"/>
    <lineage>
        <taxon>Eukaryota</taxon>
        <taxon>Fungi</taxon>
        <taxon>Dikarya</taxon>
        <taxon>Ascomycota</taxon>
        <taxon>Pezizomycotina</taxon>
        <taxon>Dothideomycetes</taxon>
        <taxon>Dothideomycetes incertae sedis</taxon>
        <taxon>Botryosphaeriales</taxon>
        <taxon>Botryosphaeriaceae</taxon>
        <taxon>Lasiodiplodia</taxon>
    </lineage>
</organism>
<dbReference type="PANTHER" id="PTHR45629:SF7">
    <property type="entry name" value="DNA EXCISION REPAIR PROTEIN ERCC-6-RELATED"/>
    <property type="match status" value="1"/>
</dbReference>
<dbReference type="Gene3D" id="3.40.50.10810">
    <property type="entry name" value="Tandem AAA-ATPase domain"/>
    <property type="match status" value="2"/>
</dbReference>